<keyword evidence="1" id="KW-1133">Transmembrane helix</keyword>
<protein>
    <submittedName>
        <fullName evidence="2">Uncharacterized protein</fullName>
    </submittedName>
</protein>
<evidence type="ECO:0000313" key="2">
    <source>
        <dbReference type="EMBL" id="PYH28819.1"/>
    </source>
</evidence>
<keyword evidence="1" id="KW-0472">Membrane</keyword>
<feature type="transmembrane region" description="Helical" evidence="1">
    <location>
        <begin position="169"/>
        <end position="193"/>
    </location>
</feature>
<dbReference type="OrthoDB" id="3254104at2759"/>
<evidence type="ECO:0000256" key="1">
    <source>
        <dbReference type="SAM" id="Phobius"/>
    </source>
</evidence>
<gene>
    <name evidence="2" type="ORF">BO87DRAFT_450120</name>
</gene>
<dbReference type="EMBL" id="KZ821503">
    <property type="protein sequence ID" value="PYH28819.1"/>
    <property type="molecule type" value="Genomic_DNA"/>
</dbReference>
<evidence type="ECO:0000313" key="3">
    <source>
        <dbReference type="Proteomes" id="UP000247647"/>
    </source>
</evidence>
<dbReference type="AlphaFoldDB" id="A0A318Y4Q3"/>
<dbReference type="GeneID" id="37130851"/>
<keyword evidence="3" id="KW-1185">Reference proteome</keyword>
<feature type="transmembrane region" description="Helical" evidence="1">
    <location>
        <begin position="49"/>
        <end position="69"/>
    </location>
</feature>
<name>A0A318Y4Q3_ASPNB</name>
<keyword evidence="1" id="KW-0812">Transmembrane</keyword>
<accession>A0A318Y4Q3</accession>
<proteinExistence type="predicted"/>
<feature type="transmembrane region" description="Helical" evidence="1">
    <location>
        <begin position="104"/>
        <end position="124"/>
    </location>
</feature>
<sequence length="241" mass="26676">MAAQSSTARKETYRWRRWLDHLSESPSSTNPAIQSRYVDMLLETERIPILHNLIASSCTWLLLAGFLVFPGTFSTLQDTALVDGLKGRRRDNGVISDAIQNPPLLGLAVASCALGTVGCGWLWWRWRSNLIWPTRQIFLPTLVHSVTGLVNTFLNVYTARHRTWSAMAIATAAVTGAFAVAATILLGIIQLVALQQIKYEHQVAVAKYAIPDYIHTHGLLILLLDLSISVLRLTLSVAYSP</sequence>
<dbReference type="Proteomes" id="UP000247647">
    <property type="component" value="Unassembled WGS sequence"/>
</dbReference>
<reference evidence="2" key="1">
    <citation type="submission" date="2016-12" db="EMBL/GenBank/DDBJ databases">
        <title>The genomes of Aspergillus section Nigri reveals drivers in fungal speciation.</title>
        <authorList>
            <consortium name="DOE Joint Genome Institute"/>
            <person name="Vesth T.C."/>
            <person name="Nybo J."/>
            <person name="Theobald S."/>
            <person name="Brandl J."/>
            <person name="Frisvad J.C."/>
            <person name="Nielsen K.F."/>
            <person name="Lyhne E.K."/>
            <person name="Kogle M.E."/>
            <person name="Kuo A."/>
            <person name="Riley R."/>
            <person name="Clum A."/>
            <person name="Nolan M."/>
            <person name="Lipzen A."/>
            <person name="Salamov A."/>
            <person name="Henrissat B."/>
            <person name="Wiebenga A."/>
            <person name="De Vries R.P."/>
            <person name="Grigoriev I.V."/>
            <person name="Mortensen U.H."/>
            <person name="Andersen M.R."/>
            <person name="Baker S.E."/>
        </authorList>
    </citation>
    <scope>NUCLEOTIDE SEQUENCE [LARGE SCALE GENOMIC DNA]</scope>
    <source>
        <strain evidence="2">CBS 115656</strain>
    </source>
</reference>
<feature type="transmembrane region" description="Helical" evidence="1">
    <location>
        <begin position="136"/>
        <end position="157"/>
    </location>
</feature>
<dbReference type="RefSeq" id="XP_025474297.1">
    <property type="nucleotide sequence ID" value="XM_025628395.1"/>
</dbReference>
<organism evidence="2 3">
    <name type="scientific">Aspergillus neoniger (strain CBS 115656)</name>
    <dbReference type="NCBI Taxonomy" id="1448310"/>
    <lineage>
        <taxon>Eukaryota</taxon>
        <taxon>Fungi</taxon>
        <taxon>Dikarya</taxon>
        <taxon>Ascomycota</taxon>
        <taxon>Pezizomycotina</taxon>
        <taxon>Eurotiomycetes</taxon>
        <taxon>Eurotiomycetidae</taxon>
        <taxon>Eurotiales</taxon>
        <taxon>Aspergillaceae</taxon>
        <taxon>Aspergillus</taxon>
        <taxon>Aspergillus subgen. Circumdati</taxon>
    </lineage>
</organism>